<proteinExistence type="predicted"/>
<organism evidence="2 3">
    <name type="scientific">Jiella flava</name>
    <dbReference type="NCBI Taxonomy" id="2816857"/>
    <lineage>
        <taxon>Bacteria</taxon>
        <taxon>Pseudomonadati</taxon>
        <taxon>Pseudomonadota</taxon>
        <taxon>Alphaproteobacteria</taxon>
        <taxon>Hyphomicrobiales</taxon>
        <taxon>Aurantimonadaceae</taxon>
        <taxon>Jiella</taxon>
    </lineage>
</organism>
<feature type="region of interest" description="Disordered" evidence="1">
    <location>
        <begin position="1"/>
        <end position="41"/>
    </location>
</feature>
<dbReference type="Proteomes" id="UP000664122">
    <property type="component" value="Unassembled WGS sequence"/>
</dbReference>
<comment type="caution">
    <text evidence="2">The sequence shown here is derived from an EMBL/GenBank/DDBJ whole genome shotgun (WGS) entry which is preliminary data.</text>
</comment>
<evidence type="ECO:0000313" key="3">
    <source>
        <dbReference type="Proteomes" id="UP000664122"/>
    </source>
</evidence>
<evidence type="ECO:0000256" key="1">
    <source>
        <dbReference type="SAM" id="MobiDB-lite"/>
    </source>
</evidence>
<dbReference type="RefSeq" id="WP_207257512.1">
    <property type="nucleotide sequence ID" value="NZ_JAFMPP010000006.1"/>
</dbReference>
<evidence type="ECO:0000313" key="2">
    <source>
        <dbReference type="EMBL" id="MBO0662725.1"/>
    </source>
</evidence>
<keyword evidence="3" id="KW-1185">Reference proteome</keyword>
<gene>
    <name evidence="2" type="ORF">J1C48_09055</name>
</gene>
<feature type="compositionally biased region" description="Basic and acidic residues" evidence="1">
    <location>
        <begin position="27"/>
        <end position="41"/>
    </location>
</feature>
<dbReference type="AlphaFoldDB" id="A0A939FYV6"/>
<accession>A0A939FYV6</accession>
<protein>
    <submittedName>
        <fullName evidence="2">Uncharacterized protein</fullName>
    </submittedName>
</protein>
<name>A0A939FYV6_9HYPH</name>
<sequence>MPDFDPDPEMMRKQQNLDMPEPVAQAEEPREIATDSDARSCEDRRGALAGGIDGEGQMQAILRQNRAGISDDTTISSAPAVAGHKQMGLVRAGRSLLGG</sequence>
<reference evidence="2" key="1">
    <citation type="submission" date="2021-03" db="EMBL/GenBank/DDBJ databases">
        <title>Whole genome sequence of Jiella sp. CQZ9-1.</title>
        <authorList>
            <person name="Tuo L."/>
        </authorList>
    </citation>
    <scope>NUCLEOTIDE SEQUENCE</scope>
    <source>
        <strain evidence="2">CQZ9-1</strain>
    </source>
</reference>
<dbReference type="EMBL" id="JAFMPP010000006">
    <property type="protein sequence ID" value="MBO0662725.1"/>
    <property type="molecule type" value="Genomic_DNA"/>
</dbReference>